<dbReference type="EMBL" id="LSSL01000103">
    <property type="protein sequence ID" value="OLY85456.1"/>
    <property type="molecule type" value="Genomic_DNA"/>
</dbReference>
<dbReference type="Proteomes" id="UP000187455">
    <property type="component" value="Unassembled WGS sequence"/>
</dbReference>
<protein>
    <submittedName>
        <fullName evidence="1">Uncharacterized protein</fullName>
    </submittedName>
</protein>
<dbReference type="AlphaFoldDB" id="A0A1R0H8M3"/>
<reference evidence="1 2" key="1">
    <citation type="journal article" date="2016" name="Mol. Biol. Evol.">
        <title>Genome-Wide Survey of Gut Fungi (Harpellales) Reveals the First Horizontally Transferred Ubiquitin Gene from a Mosquito Host.</title>
        <authorList>
            <person name="Wang Y."/>
            <person name="White M.M."/>
            <person name="Kvist S."/>
            <person name="Moncalvo J.M."/>
        </authorList>
    </citation>
    <scope>NUCLEOTIDE SEQUENCE [LARGE SCALE GENOMIC DNA]</scope>
    <source>
        <strain evidence="1 2">ALG-7-W6</strain>
    </source>
</reference>
<comment type="caution">
    <text evidence="1">The sequence shown here is derived from an EMBL/GenBank/DDBJ whole genome shotgun (WGS) entry which is preliminary data.</text>
</comment>
<dbReference type="OrthoDB" id="5688595at2759"/>
<evidence type="ECO:0000313" key="2">
    <source>
        <dbReference type="Proteomes" id="UP000187455"/>
    </source>
</evidence>
<proteinExistence type="predicted"/>
<keyword evidence="2" id="KW-1185">Reference proteome</keyword>
<name>A0A1R0H8M3_9FUNG</name>
<sequence length="465" mass="52695">MIQVLRLENSFISRSNNLDLTEESQKYHSSSGGRGILVSLYEFVSLYWPNIRTVIICADEDKLFMTDCLNIISGSFPTIKSLVIKDAGNITGLHLWISKKHPKLSKLELINTHDSRLSFVQLFDTSDESSEVKKSRGTMGLEHLVAEKVSLTDAVFEKLALNGRIRSLVINESNFESNFKNPSEVKDETPLTPSLYVPRSVPNRLISLKFCQIVPVDLEYRFPMNSLMLPKIEEFVLECDIFPHDGHFFDYFFKEKHLNLKKIILPTINDSLALDISENCPNLTLLTVVANGGHCYENLDFSNSGLNSLFSNLPFLTNIEISTKCFTSRKPFSVNDGLFNYYNNSEWKLSSLTKISILDAYFSPQSISTLISLSPSLRILKVSLKNNKIQLPSPPSDEFTTSATNPLSLLALCCSTNSSFERLANISPYSSSFEKLVVYYRNIKSKYAQRLENIPNLHLRRISFC</sequence>
<organism evidence="1 2">
    <name type="scientific">Smittium mucronatum</name>
    <dbReference type="NCBI Taxonomy" id="133383"/>
    <lineage>
        <taxon>Eukaryota</taxon>
        <taxon>Fungi</taxon>
        <taxon>Fungi incertae sedis</taxon>
        <taxon>Zoopagomycota</taxon>
        <taxon>Kickxellomycotina</taxon>
        <taxon>Harpellomycetes</taxon>
        <taxon>Harpellales</taxon>
        <taxon>Legeriomycetaceae</taxon>
        <taxon>Smittium</taxon>
    </lineage>
</organism>
<evidence type="ECO:0000313" key="1">
    <source>
        <dbReference type="EMBL" id="OLY85456.1"/>
    </source>
</evidence>
<gene>
    <name evidence="1" type="ORF">AYI68_g361</name>
</gene>
<accession>A0A1R0H8M3</accession>